<accession>A0ABM7CJH5</accession>
<dbReference type="Proteomes" id="UP000269693">
    <property type="component" value="Chromosome"/>
</dbReference>
<dbReference type="RefSeq" id="WP_047790054.1">
    <property type="nucleotide sequence ID" value="NZ_CANLMG010000005.1"/>
</dbReference>
<evidence type="ECO:0000313" key="1">
    <source>
        <dbReference type="EMBL" id="AZJ33976.1"/>
    </source>
</evidence>
<protein>
    <submittedName>
        <fullName evidence="1">Uncharacterized protein</fullName>
    </submittedName>
</protein>
<gene>
    <name evidence="1" type="ORF">D6200_13010</name>
</gene>
<reference evidence="1 2" key="1">
    <citation type="submission" date="2018-09" db="EMBL/GenBank/DDBJ databases">
        <title>Insights into the microbiota of Asian seabass (Lates calcarifer) with tenacibaculosis symptoms and description of sp. nov. Tenacibaculum singaporense.</title>
        <authorList>
            <person name="Miyake S."/>
            <person name="Soh M."/>
            <person name="Azman M.N."/>
            <person name="Ngoh S.Y."/>
            <person name="Orban L."/>
            <person name="Seedorf H."/>
        </authorList>
    </citation>
    <scope>NUCLEOTIDE SEQUENCE [LARGE SCALE GENOMIC DNA]</scope>
    <source>
        <strain evidence="1 2">DSM 13764</strain>
    </source>
</reference>
<keyword evidence="2" id="KW-1185">Reference proteome</keyword>
<dbReference type="EMBL" id="CP032544">
    <property type="protein sequence ID" value="AZJ33976.1"/>
    <property type="molecule type" value="Genomic_DNA"/>
</dbReference>
<sequence>MNLLQEALEFEKNYKSFKTRNEKILASRKAKEIILSINEVYKKSKDKKLMDVMKRITTVKQKVEKRLKGRL</sequence>
<organism evidence="1 2">
    <name type="scientific">Tenacibaculum mesophilum</name>
    <dbReference type="NCBI Taxonomy" id="104268"/>
    <lineage>
        <taxon>Bacteria</taxon>
        <taxon>Pseudomonadati</taxon>
        <taxon>Bacteroidota</taxon>
        <taxon>Flavobacteriia</taxon>
        <taxon>Flavobacteriales</taxon>
        <taxon>Flavobacteriaceae</taxon>
        <taxon>Tenacibaculum</taxon>
    </lineage>
</organism>
<evidence type="ECO:0000313" key="2">
    <source>
        <dbReference type="Proteomes" id="UP000269693"/>
    </source>
</evidence>
<proteinExistence type="predicted"/>
<name>A0ABM7CJH5_9FLAO</name>